<dbReference type="RefSeq" id="WP_169493886.1">
    <property type="nucleotide sequence ID" value="NZ_JABBGM010000005.1"/>
</dbReference>
<gene>
    <name evidence="2" type="ORF">HHL27_13165</name>
</gene>
<proteinExistence type="predicted"/>
<keyword evidence="1" id="KW-0812">Transmembrane</keyword>
<sequence>MATAAPLPPDIPSSFALRERDFHVRMAIGLAIFTVFAFGQFALRGLSHPIGAPWWVHAHGLLMLGWMGLFIVQTRLGRARSMALHRTLGWLSCLVVAAIVLAAINAANRAVELGRVPPFFTNSYFVALTWVDIAGFVGVFAAAVLMRKNAPWHRRLMLAAVILVLEPGFGRLVPMPLLGAAGPWVERACQIALFAFPLRHDLRTIGRVHPATLVGPAVIVAELAAIFALAAYAPFTAYVEAIAAGG</sequence>
<feature type="transmembrane region" description="Helical" evidence="1">
    <location>
        <begin position="54"/>
        <end position="72"/>
    </location>
</feature>
<feature type="transmembrane region" description="Helical" evidence="1">
    <location>
        <begin position="124"/>
        <end position="144"/>
    </location>
</feature>
<evidence type="ECO:0000313" key="3">
    <source>
        <dbReference type="Proteomes" id="UP000583556"/>
    </source>
</evidence>
<reference evidence="2 3" key="1">
    <citation type="submission" date="2020-04" db="EMBL/GenBank/DDBJ databases">
        <title>Novosphingobium sp. TW-4 isolated from soil.</title>
        <authorList>
            <person name="Dahal R.H."/>
            <person name="Chaudhary D.K."/>
        </authorList>
    </citation>
    <scope>NUCLEOTIDE SEQUENCE [LARGE SCALE GENOMIC DNA]</scope>
    <source>
        <strain evidence="2 3">TW-4</strain>
    </source>
</reference>
<evidence type="ECO:0000313" key="2">
    <source>
        <dbReference type="EMBL" id="NML94617.1"/>
    </source>
</evidence>
<accession>A0A7Y0BQ82</accession>
<dbReference type="AlphaFoldDB" id="A0A7Y0BQ82"/>
<feature type="transmembrane region" description="Helical" evidence="1">
    <location>
        <begin position="22"/>
        <end position="42"/>
    </location>
</feature>
<dbReference type="EMBL" id="JABBGM010000005">
    <property type="protein sequence ID" value="NML94617.1"/>
    <property type="molecule type" value="Genomic_DNA"/>
</dbReference>
<dbReference type="Proteomes" id="UP000583556">
    <property type="component" value="Unassembled WGS sequence"/>
</dbReference>
<evidence type="ECO:0000256" key="1">
    <source>
        <dbReference type="SAM" id="Phobius"/>
    </source>
</evidence>
<feature type="transmembrane region" description="Helical" evidence="1">
    <location>
        <begin position="210"/>
        <end position="233"/>
    </location>
</feature>
<organism evidence="2 3">
    <name type="scientific">Novosphingobium olei</name>
    <dbReference type="NCBI Taxonomy" id="2728851"/>
    <lineage>
        <taxon>Bacteria</taxon>
        <taxon>Pseudomonadati</taxon>
        <taxon>Pseudomonadota</taxon>
        <taxon>Alphaproteobacteria</taxon>
        <taxon>Sphingomonadales</taxon>
        <taxon>Sphingomonadaceae</taxon>
        <taxon>Novosphingobium</taxon>
    </lineage>
</organism>
<comment type="caution">
    <text evidence="2">The sequence shown here is derived from an EMBL/GenBank/DDBJ whole genome shotgun (WGS) entry which is preliminary data.</text>
</comment>
<name>A0A7Y0BQ82_9SPHN</name>
<feature type="transmembrane region" description="Helical" evidence="1">
    <location>
        <begin position="84"/>
        <end position="104"/>
    </location>
</feature>
<keyword evidence="1" id="KW-0472">Membrane</keyword>
<keyword evidence="3" id="KW-1185">Reference proteome</keyword>
<protein>
    <submittedName>
        <fullName evidence="2">Adenylate cyclase</fullName>
    </submittedName>
</protein>
<keyword evidence="1" id="KW-1133">Transmembrane helix</keyword>